<protein>
    <submittedName>
        <fullName evidence="1">Uncharacterized protein</fullName>
    </submittedName>
</protein>
<comment type="caution">
    <text evidence="1">The sequence shown here is derived from an EMBL/GenBank/DDBJ whole genome shotgun (WGS) entry which is preliminary data.</text>
</comment>
<reference evidence="1" key="1">
    <citation type="submission" date="2023-03" db="EMBL/GenBank/DDBJ databases">
        <title>Massive genome expansion in bonnet fungi (Mycena s.s.) driven by repeated elements and novel gene families across ecological guilds.</title>
        <authorList>
            <consortium name="Lawrence Berkeley National Laboratory"/>
            <person name="Harder C.B."/>
            <person name="Miyauchi S."/>
            <person name="Viragh M."/>
            <person name="Kuo A."/>
            <person name="Thoen E."/>
            <person name="Andreopoulos B."/>
            <person name="Lu D."/>
            <person name="Skrede I."/>
            <person name="Drula E."/>
            <person name="Henrissat B."/>
            <person name="Morin E."/>
            <person name="Kohler A."/>
            <person name="Barry K."/>
            <person name="LaButti K."/>
            <person name="Morin E."/>
            <person name="Salamov A."/>
            <person name="Lipzen A."/>
            <person name="Mereny Z."/>
            <person name="Hegedus B."/>
            <person name="Baldrian P."/>
            <person name="Stursova M."/>
            <person name="Weitz H."/>
            <person name="Taylor A."/>
            <person name="Grigoriev I.V."/>
            <person name="Nagy L.G."/>
            <person name="Martin F."/>
            <person name="Kauserud H."/>
        </authorList>
    </citation>
    <scope>NUCLEOTIDE SEQUENCE</scope>
    <source>
        <strain evidence="1">9144</strain>
    </source>
</reference>
<dbReference type="EMBL" id="JARJCW010000011">
    <property type="protein sequence ID" value="KAJ7219285.1"/>
    <property type="molecule type" value="Genomic_DNA"/>
</dbReference>
<accession>A0AAD6VTJ4</accession>
<evidence type="ECO:0000313" key="1">
    <source>
        <dbReference type="EMBL" id="KAJ7219285.1"/>
    </source>
</evidence>
<gene>
    <name evidence="1" type="ORF">GGX14DRAFT_355541</name>
</gene>
<sequence length="115" mass="13256">MQQRLKAYEEASRKDQESMMALSRAFELLQQQRPPPPPALPLEFILSEIDEPIRNQVRSVVRPMVDKLAKDVAEQIDKQDEKTYGQLWGKIALTLRVVDVVSKVTHGRTPEPYRS</sequence>
<name>A0AAD6VTJ4_9AGAR</name>
<dbReference type="Proteomes" id="UP001219525">
    <property type="component" value="Unassembled WGS sequence"/>
</dbReference>
<evidence type="ECO:0000313" key="2">
    <source>
        <dbReference type="Proteomes" id="UP001219525"/>
    </source>
</evidence>
<dbReference type="AlphaFoldDB" id="A0AAD6VTJ4"/>
<organism evidence="1 2">
    <name type="scientific">Mycena pura</name>
    <dbReference type="NCBI Taxonomy" id="153505"/>
    <lineage>
        <taxon>Eukaryota</taxon>
        <taxon>Fungi</taxon>
        <taxon>Dikarya</taxon>
        <taxon>Basidiomycota</taxon>
        <taxon>Agaricomycotina</taxon>
        <taxon>Agaricomycetes</taxon>
        <taxon>Agaricomycetidae</taxon>
        <taxon>Agaricales</taxon>
        <taxon>Marasmiineae</taxon>
        <taxon>Mycenaceae</taxon>
        <taxon>Mycena</taxon>
    </lineage>
</organism>
<proteinExistence type="predicted"/>
<keyword evidence="2" id="KW-1185">Reference proteome</keyword>